<dbReference type="InterPro" id="IPR001602">
    <property type="entry name" value="UPF0047_YjbQ-like"/>
</dbReference>
<dbReference type="SUPFAM" id="SSF111038">
    <property type="entry name" value="YjbQ-like"/>
    <property type="match status" value="1"/>
</dbReference>
<evidence type="ECO:0000256" key="1">
    <source>
        <dbReference type="ARBA" id="ARBA00005534"/>
    </source>
</evidence>
<comment type="similarity">
    <text evidence="1">Belongs to the UPF0047 family.</text>
</comment>
<dbReference type="OrthoDB" id="10255963at2759"/>
<reference evidence="3" key="1">
    <citation type="journal article" date="2006" name="PLoS Biol.">
        <title>Macronuclear genome sequence of the ciliate Tetrahymena thermophila, a model eukaryote.</title>
        <authorList>
            <person name="Eisen J.A."/>
            <person name="Coyne R.S."/>
            <person name="Wu M."/>
            <person name="Wu D."/>
            <person name="Thiagarajan M."/>
            <person name="Wortman J.R."/>
            <person name="Badger J.H."/>
            <person name="Ren Q."/>
            <person name="Amedeo P."/>
            <person name="Jones K.M."/>
            <person name="Tallon L.J."/>
            <person name="Delcher A.L."/>
            <person name="Salzberg S.L."/>
            <person name="Silva J.C."/>
            <person name="Haas B.J."/>
            <person name="Majoros W.H."/>
            <person name="Farzad M."/>
            <person name="Carlton J.M."/>
            <person name="Smith R.K. Jr."/>
            <person name="Garg J."/>
            <person name="Pearlman R.E."/>
            <person name="Karrer K.M."/>
            <person name="Sun L."/>
            <person name="Manning G."/>
            <person name="Elde N.C."/>
            <person name="Turkewitz A.P."/>
            <person name="Asai D.J."/>
            <person name="Wilkes D.E."/>
            <person name="Wang Y."/>
            <person name="Cai H."/>
            <person name="Collins K."/>
            <person name="Stewart B.A."/>
            <person name="Lee S.R."/>
            <person name="Wilamowska K."/>
            <person name="Weinberg Z."/>
            <person name="Ruzzo W.L."/>
            <person name="Wloga D."/>
            <person name="Gaertig J."/>
            <person name="Frankel J."/>
            <person name="Tsao C.-C."/>
            <person name="Gorovsky M.A."/>
            <person name="Keeling P.J."/>
            <person name="Waller R.F."/>
            <person name="Patron N.J."/>
            <person name="Cherry J.M."/>
            <person name="Stover N.A."/>
            <person name="Krieger C.J."/>
            <person name="del Toro C."/>
            <person name="Ryder H.F."/>
            <person name="Williamson S.C."/>
            <person name="Barbeau R.A."/>
            <person name="Hamilton E.P."/>
            <person name="Orias E."/>
        </authorList>
    </citation>
    <scope>NUCLEOTIDE SEQUENCE [LARGE SCALE GENOMIC DNA]</scope>
    <source>
        <strain evidence="3">SB210</strain>
    </source>
</reference>
<dbReference type="PROSITE" id="PS01314">
    <property type="entry name" value="UPF0047"/>
    <property type="match status" value="1"/>
</dbReference>
<dbReference type="GeneID" id="24440430"/>
<dbReference type="KEGG" id="tet:TTHERM_000727809"/>
<accession>W7X0K6</accession>
<dbReference type="AlphaFoldDB" id="W7X0K6"/>
<dbReference type="InParanoid" id="W7X0K6"/>
<gene>
    <name evidence="2" type="ORF">TTHERM_000727809</name>
</gene>
<name>W7X0K6_TETTS</name>
<dbReference type="EMBL" id="GG662537">
    <property type="protein sequence ID" value="EWS72670.1"/>
    <property type="molecule type" value="Genomic_DNA"/>
</dbReference>
<proteinExistence type="inferred from homology"/>
<dbReference type="Pfam" id="PF01894">
    <property type="entry name" value="YjbQ"/>
    <property type="match status" value="1"/>
</dbReference>
<dbReference type="PANTHER" id="PTHR30615">
    <property type="entry name" value="UNCHARACTERIZED PROTEIN YJBQ-RELATED"/>
    <property type="match status" value="1"/>
</dbReference>
<dbReference type="Proteomes" id="UP000009168">
    <property type="component" value="Unassembled WGS sequence"/>
</dbReference>
<dbReference type="Gene3D" id="2.60.120.460">
    <property type="entry name" value="YjbQ-like"/>
    <property type="match status" value="1"/>
</dbReference>
<keyword evidence="3" id="KW-1185">Reference proteome</keyword>
<dbReference type="PIRSF" id="PIRSF004681">
    <property type="entry name" value="UCP004681"/>
    <property type="match status" value="1"/>
</dbReference>
<evidence type="ECO:0000313" key="3">
    <source>
        <dbReference type="Proteomes" id="UP000009168"/>
    </source>
</evidence>
<dbReference type="InterPro" id="IPR035917">
    <property type="entry name" value="YjbQ-like_sf"/>
</dbReference>
<dbReference type="NCBIfam" id="TIGR00149">
    <property type="entry name" value="TIGR00149_YjbQ"/>
    <property type="match status" value="1"/>
</dbReference>
<dbReference type="PANTHER" id="PTHR30615:SF8">
    <property type="entry name" value="UPF0047 PROTEIN C4A8.02C"/>
    <property type="match status" value="1"/>
</dbReference>
<protein>
    <submittedName>
        <fullName evidence="2">Secondary thiamine-phosphate synthase enzyme</fullName>
    </submittedName>
</protein>
<dbReference type="RefSeq" id="XP_012654795.1">
    <property type="nucleotide sequence ID" value="XM_012799341.1"/>
</dbReference>
<sequence>MQQSHWFQREIQLKQKGRGCHLITDEIKNQIKEIQNFKIGNATLFLKHTSASISLNENFDPDVRLDMEDTLNRIVPEGNKLYRHSSEGKDDMPAHVKSQLIGVSLTIPITDGDFNLGTWQGIYLNEHRDGKHSRTLVVTINGQPK</sequence>
<evidence type="ECO:0000313" key="2">
    <source>
        <dbReference type="EMBL" id="EWS72670.1"/>
    </source>
</evidence>
<organism evidence="2 3">
    <name type="scientific">Tetrahymena thermophila (strain SB210)</name>
    <dbReference type="NCBI Taxonomy" id="312017"/>
    <lineage>
        <taxon>Eukaryota</taxon>
        <taxon>Sar</taxon>
        <taxon>Alveolata</taxon>
        <taxon>Ciliophora</taxon>
        <taxon>Intramacronucleata</taxon>
        <taxon>Oligohymenophorea</taxon>
        <taxon>Hymenostomatida</taxon>
        <taxon>Tetrahymenina</taxon>
        <taxon>Tetrahymenidae</taxon>
        <taxon>Tetrahymena</taxon>
    </lineage>
</organism>